<organism evidence="7 8">
    <name type="scientific">Marinomonas sargassi</name>
    <dbReference type="NCBI Taxonomy" id="2984494"/>
    <lineage>
        <taxon>Bacteria</taxon>
        <taxon>Pseudomonadati</taxon>
        <taxon>Pseudomonadota</taxon>
        <taxon>Gammaproteobacteria</taxon>
        <taxon>Oceanospirillales</taxon>
        <taxon>Oceanospirillaceae</taxon>
        <taxon>Marinomonas</taxon>
    </lineage>
</organism>
<keyword evidence="4" id="KW-0997">Cell inner membrane</keyword>
<sequence length="395" mass="45254">MIELAEVGLFVVLFAALFVGWVMGRSKSKKKPAAEKKSIPSDYFRGLNHLLNDQHSEAIDAFVDSLEVNSDTFDIHLTLGNLFRKKGEIQKAIHIHQSLLARPEISAREMRMVQLELASDFMSAGLLDRAGRLLLNMASTSRKSEFHPKILSLLVDLYEFEQSWDKAVQIGGELIKDKPSKKEIKRLAHFHCELAQDFHKKEQWKFALQSYKAALEVDSSCVRASIGIADVLDGQNRYRDAIKELKHAVEQDPDFISLIVPKLKDCYQNVWGSSGYIKFLQEQNEKKPATSLIMALAQHYMETDKEYAEMFLVEQLRKHPTLKGFKELINLQLDNEEGYSQQHLEVLYELIDQLVQAKHKYQCRQCGFAGHQLHWQCPSCKNWGTVKPIHGLEGE</sequence>
<dbReference type="SUPFAM" id="SSF48452">
    <property type="entry name" value="TPR-like"/>
    <property type="match status" value="1"/>
</dbReference>
<dbReference type="Gene3D" id="1.25.40.10">
    <property type="entry name" value="Tetratricopeptide repeat domain"/>
    <property type="match status" value="1"/>
</dbReference>
<accession>A0ABT2YW18</accession>
<keyword evidence="8" id="KW-1185">Reference proteome</keyword>
<reference evidence="7 8" key="1">
    <citation type="submission" date="2022-10" db="EMBL/GenBank/DDBJ databases">
        <title>Marinomonas transparenta sp. nov. and Marinomonas sargassi sp. nov., isolated from marine alga (Sargassum natans (L.) Gaillon).</title>
        <authorList>
            <person name="Wang Y."/>
        </authorList>
    </citation>
    <scope>NUCLEOTIDE SEQUENCE [LARGE SCALE GENOMIC DNA]</scope>
    <source>
        <strain evidence="7 8">C2222</strain>
    </source>
</reference>
<dbReference type="InterPro" id="IPR030865">
    <property type="entry name" value="LapB"/>
</dbReference>
<keyword evidence="4" id="KW-1003">Cell membrane</keyword>
<keyword evidence="3 4" id="KW-0802">TPR repeat</keyword>
<evidence type="ECO:0000256" key="5">
    <source>
        <dbReference type="SAM" id="Phobius"/>
    </source>
</evidence>
<dbReference type="PANTHER" id="PTHR45586">
    <property type="entry name" value="TPR REPEAT-CONTAINING PROTEIN PA4667"/>
    <property type="match status" value="1"/>
</dbReference>
<evidence type="ECO:0000313" key="8">
    <source>
        <dbReference type="Proteomes" id="UP001209713"/>
    </source>
</evidence>
<dbReference type="InterPro" id="IPR041166">
    <property type="entry name" value="Rubredoxin_2"/>
</dbReference>
<dbReference type="Pfam" id="PF18073">
    <property type="entry name" value="Zn_ribbon_LapB"/>
    <property type="match status" value="1"/>
</dbReference>
<evidence type="ECO:0000256" key="3">
    <source>
        <dbReference type="ARBA" id="ARBA00022803"/>
    </source>
</evidence>
<dbReference type="PANTHER" id="PTHR45586:SF1">
    <property type="entry name" value="LIPOPOLYSACCHARIDE ASSEMBLY PROTEIN B"/>
    <property type="match status" value="1"/>
</dbReference>
<dbReference type="HAMAP" id="MF_00994">
    <property type="entry name" value="LPS_assembly_LapB"/>
    <property type="match status" value="1"/>
</dbReference>
<dbReference type="NCBIfam" id="NF008757">
    <property type="entry name" value="PRK11788.1-5"/>
    <property type="match status" value="1"/>
</dbReference>
<dbReference type="InterPro" id="IPR051012">
    <property type="entry name" value="CellSynth/LPSAsmb/PSIAsmb"/>
</dbReference>
<dbReference type="InterPro" id="IPR019734">
    <property type="entry name" value="TPR_rpt"/>
</dbReference>
<gene>
    <name evidence="4 7" type="primary">lapB</name>
    <name evidence="7" type="ORF">OFY17_12925</name>
</gene>
<evidence type="ECO:0000256" key="1">
    <source>
        <dbReference type="ARBA" id="ARBA00022723"/>
    </source>
</evidence>
<feature type="binding site" evidence="4">
    <location>
        <position position="380"/>
    </location>
    <ligand>
        <name>Fe cation</name>
        <dbReference type="ChEBI" id="CHEBI:24875"/>
    </ligand>
</feature>
<feature type="binding site" evidence="4">
    <location>
        <position position="377"/>
    </location>
    <ligand>
        <name>Fe cation</name>
        <dbReference type="ChEBI" id="CHEBI:24875"/>
    </ligand>
</feature>
<keyword evidence="4" id="KW-0408">Iron</keyword>
<keyword evidence="2 4" id="KW-0677">Repeat</keyword>
<feature type="topological domain" description="Cytoplasmic" evidence="4">
    <location>
        <begin position="25"/>
        <end position="395"/>
    </location>
</feature>
<evidence type="ECO:0000259" key="6">
    <source>
        <dbReference type="Pfam" id="PF18073"/>
    </source>
</evidence>
<dbReference type="Pfam" id="PF14559">
    <property type="entry name" value="TPR_19"/>
    <property type="match status" value="1"/>
</dbReference>
<dbReference type="Proteomes" id="UP001209713">
    <property type="component" value="Unassembled WGS sequence"/>
</dbReference>
<keyword evidence="4 5" id="KW-0812">Transmembrane</keyword>
<comment type="subcellular location">
    <subcellularLocation>
        <location evidence="4">Cell inner membrane</location>
        <topology evidence="4">Single-pass membrane protein</topology>
        <orientation evidence="4">Cytoplasmic side</orientation>
    </subcellularLocation>
</comment>
<comment type="caution">
    <text evidence="7">The sequence shown here is derived from an EMBL/GenBank/DDBJ whole genome shotgun (WGS) entry which is preliminary data.</text>
</comment>
<feature type="transmembrane region" description="Helical" evidence="5">
    <location>
        <begin position="6"/>
        <end position="24"/>
    </location>
</feature>
<keyword evidence="4 5" id="KW-0472">Membrane</keyword>
<keyword evidence="4 5" id="KW-1133">Transmembrane helix</keyword>
<comment type="function">
    <text evidence="4">Modulates cellular lipopolysaccharide (LPS) levels by regulating LpxC, which is involved in lipid A biosynthesis. May act by modulating the proteolytic activity of FtsH towards LpxC. May also coordinate assembly of proteins involved in LPS synthesis at the plasma membrane.</text>
</comment>
<dbReference type="RefSeq" id="WP_263531152.1">
    <property type="nucleotide sequence ID" value="NZ_JAOVZB010000006.1"/>
</dbReference>
<protein>
    <recommendedName>
        <fullName evidence="4">Lipopolysaccharide assembly protein B</fullName>
    </recommendedName>
</protein>
<feature type="binding site" evidence="4">
    <location>
        <position position="363"/>
    </location>
    <ligand>
        <name>Fe cation</name>
        <dbReference type="ChEBI" id="CHEBI:24875"/>
    </ligand>
</feature>
<feature type="domain" description="LapB rubredoxin metal binding" evidence="6">
    <location>
        <begin position="361"/>
        <end position="388"/>
    </location>
</feature>
<feature type="binding site" evidence="4">
    <location>
        <position position="366"/>
    </location>
    <ligand>
        <name>Fe cation</name>
        <dbReference type="ChEBI" id="CHEBI:24875"/>
    </ligand>
</feature>
<comment type="similarity">
    <text evidence="4">Belongs to the LapB family.</text>
</comment>
<dbReference type="InterPro" id="IPR011990">
    <property type="entry name" value="TPR-like_helical_dom_sf"/>
</dbReference>
<dbReference type="EMBL" id="JAOVZB010000006">
    <property type="protein sequence ID" value="MCV2403769.1"/>
    <property type="molecule type" value="Genomic_DNA"/>
</dbReference>
<evidence type="ECO:0000313" key="7">
    <source>
        <dbReference type="EMBL" id="MCV2403769.1"/>
    </source>
</evidence>
<proteinExistence type="inferred from homology"/>
<keyword evidence="1 4" id="KW-0479">Metal-binding</keyword>
<name>A0ABT2YW18_9GAMM</name>
<evidence type="ECO:0000256" key="2">
    <source>
        <dbReference type="ARBA" id="ARBA00022737"/>
    </source>
</evidence>
<dbReference type="SMART" id="SM00028">
    <property type="entry name" value="TPR"/>
    <property type="match status" value="4"/>
</dbReference>
<evidence type="ECO:0000256" key="4">
    <source>
        <dbReference type="HAMAP-Rule" id="MF_00994"/>
    </source>
</evidence>